<evidence type="ECO:0000313" key="3">
    <source>
        <dbReference type="EMBL" id="VFK76377.1"/>
    </source>
</evidence>
<proteinExistence type="predicted"/>
<dbReference type="SUPFAM" id="SSF52980">
    <property type="entry name" value="Restriction endonuclease-like"/>
    <property type="match status" value="1"/>
</dbReference>
<dbReference type="EMBL" id="CAADGH010000054">
    <property type="protein sequence ID" value="VFK76377.1"/>
    <property type="molecule type" value="Genomic_DNA"/>
</dbReference>
<dbReference type="EMBL" id="CAADFO010000017">
    <property type="protein sequence ID" value="VFK25960.1"/>
    <property type="molecule type" value="Genomic_DNA"/>
</dbReference>
<sequence length="88" mass="9829">MASLGFLIAAKYQHYQCGVLLCPTASLANYLCDLGRERARRKTDQTRAVSYSGMMTYEKAVRELPYLGHVLKTKVVIAGLDVSCARER</sequence>
<dbReference type="EMBL" id="CAADFQ010000053">
    <property type="protein sequence ID" value="VFK33778.1"/>
    <property type="molecule type" value="Genomic_DNA"/>
</dbReference>
<gene>
    <name evidence="1" type="ORF">BECKMB1821G_GA0114241_101720</name>
    <name evidence="3" type="ORF">BECKMB1821H_GA0114242_105412</name>
    <name evidence="2" type="ORF">BECKMB1821I_GA0114274_105312</name>
</gene>
<evidence type="ECO:0000313" key="2">
    <source>
        <dbReference type="EMBL" id="VFK33778.1"/>
    </source>
</evidence>
<name>A0A450X9U1_9GAMM</name>
<reference evidence="1" key="1">
    <citation type="submission" date="2019-02" db="EMBL/GenBank/DDBJ databases">
        <authorList>
            <person name="Gruber-Vodicka R. H."/>
            <person name="Seah K. B. B."/>
        </authorList>
    </citation>
    <scope>NUCLEOTIDE SEQUENCE</scope>
    <source>
        <strain evidence="1">BECK_BZ197</strain>
        <strain evidence="3">BECK_BZ198</strain>
        <strain evidence="2">BECK_BZ199</strain>
    </source>
</reference>
<dbReference type="AlphaFoldDB" id="A0A450X9U1"/>
<evidence type="ECO:0000313" key="1">
    <source>
        <dbReference type="EMBL" id="VFK25960.1"/>
    </source>
</evidence>
<organism evidence="1">
    <name type="scientific">Candidatus Kentrum sp. MB</name>
    <dbReference type="NCBI Taxonomy" id="2138164"/>
    <lineage>
        <taxon>Bacteria</taxon>
        <taxon>Pseudomonadati</taxon>
        <taxon>Pseudomonadota</taxon>
        <taxon>Gammaproteobacteria</taxon>
        <taxon>Candidatus Kentrum</taxon>
    </lineage>
</organism>
<dbReference type="InterPro" id="IPR011335">
    <property type="entry name" value="Restrct_endonuc-II-like"/>
</dbReference>
<protein>
    <submittedName>
        <fullName evidence="1">Uncharacterized protein</fullName>
    </submittedName>
</protein>
<accession>A0A450X9U1</accession>